<evidence type="ECO:0000313" key="3">
    <source>
        <dbReference type="Proteomes" id="UP000216215"/>
    </source>
</evidence>
<feature type="compositionally biased region" description="Acidic residues" evidence="1">
    <location>
        <begin position="88"/>
        <end position="101"/>
    </location>
</feature>
<feature type="region of interest" description="Disordered" evidence="1">
    <location>
        <begin position="78"/>
        <end position="101"/>
    </location>
</feature>
<gene>
    <name evidence="2" type="ORF">CIT25_22730</name>
</gene>
<evidence type="ECO:0000313" key="2">
    <source>
        <dbReference type="EMBL" id="PAP99866.1"/>
    </source>
</evidence>
<dbReference type="AlphaFoldDB" id="A0AB36R602"/>
<comment type="caution">
    <text evidence="2">The sequence shown here is derived from an EMBL/GenBank/DDBJ whole genome shotgun (WGS) entry which is preliminary data.</text>
</comment>
<protein>
    <recommendedName>
        <fullName evidence="4">Terminase</fullName>
    </recommendedName>
</protein>
<name>A0AB36R602_9HYPH</name>
<keyword evidence="3" id="KW-1185">Reference proteome</keyword>
<organism evidence="2 3">
    <name type="scientific">Mesorhizobium mediterraneum</name>
    <dbReference type="NCBI Taxonomy" id="43617"/>
    <lineage>
        <taxon>Bacteria</taxon>
        <taxon>Pseudomonadati</taxon>
        <taxon>Pseudomonadota</taxon>
        <taxon>Alphaproteobacteria</taxon>
        <taxon>Hyphomicrobiales</taxon>
        <taxon>Phyllobacteriaceae</taxon>
        <taxon>Mesorhizobium</taxon>
    </lineage>
</organism>
<proteinExistence type="predicted"/>
<evidence type="ECO:0000256" key="1">
    <source>
        <dbReference type="SAM" id="MobiDB-lite"/>
    </source>
</evidence>
<sequence length="101" mass="11155">MNVDFCRKKFRAGTLARLKGWDAGDAGVAEKPSIAEMLRRTSDQLKRIRKRVANGGHVDQMQEVDALVGLAKEMADRQLAGLERPADENEGSVQDDDDAKD</sequence>
<reference evidence="3" key="1">
    <citation type="submission" date="2017-08" db="EMBL/GenBank/DDBJ databases">
        <title>Mesorhizobium wenxinae sp. nov., a novel rhizobial species isolated from root nodules of chickpea (Cicer arietinum L.).</title>
        <authorList>
            <person name="Zhang J."/>
        </authorList>
    </citation>
    <scope>NUCLEOTIDE SEQUENCE [LARGE SCALE GENOMIC DNA]</scope>
    <source>
        <strain evidence="3">USDA 3392</strain>
    </source>
</reference>
<dbReference type="Proteomes" id="UP000216215">
    <property type="component" value="Unassembled WGS sequence"/>
</dbReference>
<dbReference type="EMBL" id="NPKI01000028">
    <property type="protein sequence ID" value="PAP99866.1"/>
    <property type="molecule type" value="Genomic_DNA"/>
</dbReference>
<evidence type="ECO:0008006" key="4">
    <source>
        <dbReference type="Google" id="ProtNLM"/>
    </source>
</evidence>
<accession>A0AB36R602</accession>